<organism evidence="1 2">
    <name type="scientific">Escherichia coli DORA_A_5_14_21</name>
    <dbReference type="NCBI Taxonomy" id="1403943"/>
    <lineage>
        <taxon>Bacteria</taxon>
        <taxon>Pseudomonadati</taxon>
        <taxon>Pseudomonadota</taxon>
        <taxon>Gammaproteobacteria</taxon>
        <taxon>Enterobacterales</taxon>
        <taxon>Enterobacteriaceae</taxon>
        <taxon>Escherichia</taxon>
    </lineage>
</organism>
<comment type="caution">
    <text evidence="1">The sequence shown here is derived from an EMBL/GenBank/DDBJ whole genome shotgun (WGS) entry which is preliminary data.</text>
</comment>
<dbReference type="AlphaFoldDB" id="W1W0F9"/>
<dbReference type="EMBL" id="AZLZ01002866">
    <property type="protein sequence ID" value="ETJ11647.1"/>
    <property type="molecule type" value="Genomic_DNA"/>
</dbReference>
<feature type="non-terminal residue" evidence="1">
    <location>
        <position position="31"/>
    </location>
</feature>
<name>W1W0F9_ECOLX</name>
<dbReference type="Proteomes" id="UP000018853">
    <property type="component" value="Unassembled WGS sequence"/>
</dbReference>
<gene>
    <name evidence="1" type="ORF">Q609_ECAC02866G0002</name>
</gene>
<proteinExistence type="predicted"/>
<sequence>MHVQPISTFRLFQEGHLLRNSIAIFALTTLF</sequence>
<reference evidence="1 2" key="1">
    <citation type="submission" date="2013-12" db="EMBL/GenBank/DDBJ databases">
        <title>A Varibaculum cambriense genome reconstructed from a premature infant gut community with otherwise low bacterial novelty that shifts toward anaerobic metabolism during the third week of life.</title>
        <authorList>
            <person name="Brown C.T."/>
            <person name="Sharon I."/>
            <person name="Thomas B.C."/>
            <person name="Castelle C.J."/>
            <person name="Morowitz M.J."/>
            <person name="Banfield J.F."/>
        </authorList>
    </citation>
    <scope>NUCLEOTIDE SEQUENCE [LARGE SCALE GENOMIC DNA]</scope>
    <source>
        <strain evidence="2">DORA_A_5_14_21</strain>
    </source>
</reference>
<evidence type="ECO:0000313" key="2">
    <source>
        <dbReference type="Proteomes" id="UP000018853"/>
    </source>
</evidence>
<protein>
    <submittedName>
        <fullName evidence="1">Uncharacterized protein</fullName>
    </submittedName>
</protein>
<accession>W1W0F9</accession>
<evidence type="ECO:0000313" key="1">
    <source>
        <dbReference type="EMBL" id="ETJ11647.1"/>
    </source>
</evidence>